<protein>
    <submittedName>
        <fullName evidence="1">Uncharacterized protein</fullName>
    </submittedName>
</protein>
<comment type="caution">
    <text evidence="1">The sequence shown here is derived from an EMBL/GenBank/DDBJ whole genome shotgun (WGS) entry which is preliminary data.</text>
</comment>
<evidence type="ECO:0000313" key="1">
    <source>
        <dbReference type="EMBL" id="KKW21050.1"/>
    </source>
</evidence>
<dbReference type="EMBL" id="LCQQ01000016">
    <property type="protein sequence ID" value="KKW21050.1"/>
    <property type="molecule type" value="Genomic_DNA"/>
</dbReference>
<evidence type="ECO:0000313" key="2">
    <source>
        <dbReference type="Proteomes" id="UP000034201"/>
    </source>
</evidence>
<accession>A0A0G1WR50</accession>
<organism evidence="1 2">
    <name type="scientific">Candidatus Adlerbacteria bacterium GW2011_GWC1_50_9</name>
    <dbReference type="NCBI Taxonomy" id="1618608"/>
    <lineage>
        <taxon>Bacteria</taxon>
        <taxon>Candidatus Adleribacteriota</taxon>
    </lineage>
</organism>
<name>A0A0G1WR50_9BACT</name>
<sequence>MKATTALGRVGNFPIHGTVVNIESTDIGSLTKAISSTAKFLVAAGAVTAGVIVMSTALQTKEVRKESEMPLAALAEVYDSGRRTFIGACLNDNFDFTCANQNFSVELNRIKSIYSDYKFFRSRTKYTIELIDDSVYYEAYPNTEHLSFLSLAGFQKLYLSRGQLSGDITITGVTPVDVAALRKRLHYAIANTRESVVSTIGEDVFSHFFK</sequence>
<gene>
    <name evidence="1" type="ORF">UY61_C0016G0006</name>
</gene>
<dbReference type="Proteomes" id="UP000034201">
    <property type="component" value="Unassembled WGS sequence"/>
</dbReference>
<proteinExistence type="predicted"/>
<dbReference type="AlphaFoldDB" id="A0A0G1WR50"/>
<reference evidence="1 2" key="1">
    <citation type="journal article" date="2015" name="Nature">
        <title>rRNA introns, odd ribosomes, and small enigmatic genomes across a large radiation of phyla.</title>
        <authorList>
            <person name="Brown C.T."/>
            <person name="Hug L.A."/>
            <person name="Thomas B.C."/>
            <person name="Sharon I."/>
            <person name="Castelle C.J."/>
            <person name="Singh A."/>
            <person name="Wilkins M.J."/>
            <person name="Williams K.H."/>
            <person name="Banfield J.F."/>
        </authorList>
    </citation>
    <scope>NUCLEOTIDE SEQUENCE [LARGE SCALE GENOMIC DNA]</scope>
</reference>